<reference evidence="3 4" key="1">
    <citation type="journal article" date="2020" name="ISME J.">
        <title>Uncovering the hidden diversity of litter-decomposition mechanisms in mushroom-forming fungi.</title>
        <authorList>
            <person name="Floudas D."/>
            <person name="Bentzer J."/>
            <person name="Ahren D."/>
            <person name="Johansson T."/>
            <person name="Persson P."/>
            <person name="Tunlid A."/>
        </authorList>
    </citation>
    <scope>NUCLEOTIDE SEQUENCE [LARGE SCALE GENOMIC DNA]</scope>
    <source>
        <strain evidence="3 4">CBS 661.87</strain>
    </source>
</reference>
<dbReference type="OrthoDB" id="3270804at2759"/>
<keyword evidence="4" id="KW-1185">Reference proteome</keyword>
<dbReference type="InterPro" id="IPR037056">
    <property type="entry name" value="RNase_H1_N_sf"/>
</dbReference>
<feature type="compositionally biased region" description="Acidic residues" evidence="1">
    <location>
        <begin position="165"/>
        <end position="182"/>
    </location>
</feature>
<dbReference type="Pfam" id="PF01693">
    <property type="entry name" value="Cauli_VI"/>
    <property type="match status" value="1"/>
</dbReference>
<evidence type="ECO:0000313" key="4">
    <source>
        <dbReference type="Proteomes" id="UP000565441"/>
    </source>
</evidence>
<gene>
    <name evidence="3" type="ORF">D9615_006808</name>
</gene>
<dbReference type="Proteomes" id="UP000565441">
    <property type="component" value="Unassembled WGS sequence"/>
</dbReference>
<name>A0A8H5H6Z5_9AGAR</name>
<proteinExistence type="predicted"/>
<accession>A0A8H5H6Z5</accession>
<comment type="caution">
    <text evidence="3">The sequence shown here is derived from an EMBL/GenBank/DDBJ whole genome shotgun (WGS) entry which is preliminary data.</text>
</comment>
<feature type="region of interest" description="Disordered" evidence="1">
    <location>
        <begin position="83"/>
        <end position="105"/>
    </location>
</feature>
<protein>
    <recommendedName>
        <fullName evidence="2">Ribonuclease H1 N-terminal domain-containing protein</fullName>
    </recommendedName>
</protein>
<evidence type="ECO:0000256" key="1">
    <source>
        <dbReference type="SAM" id="MobiDB-lite"/>
    </source>
</evidence>
<organism evidence="3 4">
    <name type="scientific">Tricholomella constricta</name>
    <dbReference type="NCBI Taxonomy" id="117010"/>
    <lineage>
        <taxon>Eukaryota</taxon>
        <taxon>Fungi</taxon>
        <taxon>Dikarya</taxon>
        <taxon>Basidiomycota</taxon>
        <taxon>Agaricomycotina</taxon>
        <taxon>Agaricomycetes</taxon>
        <taxon>Agaricomycetidae</taxon>
        <taxon>Agaricales</taxon>
        <taxon>Tricholomatineae</taxon>
        <taxon>Lyophyllaceae</taxon>
        <taxon>Tricholomella</taxon>
    </lineage>
</organism>
<feature type="domain" description="Ribonuclease H1 N-terminal" evidence="2">
    <location>
        <begin position="192"/>
        <end position="231"/>
    </location>
</feature>
<evidence type="ECO:0000313" key="3">
    <source>
        <dbReference type="EMBL" id="KAF5377893.1"/>
    </source>
</evidence>
<dbReference type="AlphaFoldDB" id="A0A8H5H6Z5"/>
<evidence type="ECO:0000259" key="2">
    <source>
        <dbReference type="Pfam" id="PF01693"/>
    </source>
</evidence>
<dbReference type="InterPro" id="IPR011320">
    <property type="entry name" value="RNase_H1_N"/>
</dbReference>
<feature type="compositionally biased region" description="Low complexity" evidence="1">
    <location>
        <begin position="141"/>
        <end position="152"/>
    </location>
</feature>
<dbReference type="Gene3D" id="3.40.970.10">
    <property type="entry name" value="Ribonuclease H1, N-terminal domain"/>
    <property type="match status" value="1"/>
</dbReference>
<sequence>MTSTSDKVNGAAEAPSPLTLSQLLEVLALSGRVRGPVEAPSTLGHDQLLELMAQGGSVSLHVGDATSATTLHATATLPPVAPASSLSGVTASPPSPITSGGASGSGGAAVVAAAAGAATIPVPPVRTKVMWADAFAAAASPPAEGSALPGALTPREPIIVSDSGSESEEEEQEAVQNEEEENVAIDVPGRRWYVVTKGREVGVFAGWYATAPLVVSVSGACYACANSRSQAIADFAAALNAGLVSRIP</sequence>
<feature type="region of interest" description="Disordered" evidence="1">
    <location>
        <begin position="141"/>
        <end position="182"/>
    </location>
</feature>
<dbReference type="EMBL" id="JAACJP010000022">
    <property type="protein sequence ID" value="KAF5377893.1"/>
    <property type="molecule type" value="Genomic_DNA"/>
</dbReference>